<dbReference type="STRING" id="1156935.QWE_00240"/>
<dbReference type="EMBL" id="ALJF01000001">
    <property type="protein sequence ID" value="EKF61586.1"/>
    <property type="molecule type" value="Genomic_DNA"/>
</dbReference>
<comment type="similarity">
    <text evidence="2">Belongs to the TrbI/VirB10 family.</text>
</comment>
<keyword evidence="3 7" id="KW-0812">Transmembrane</keyword>
<comment type="caution">
    <text evidence="8">The sequence shown here is derived from an EMBL/GenBank/DDBJ whole genome shotgun (WGS) entry which is preliminary data.</text>
</comment>
<dbReference type="OrthoDB" id="9807354at2"/>
<gene>
    <name evidence="8" type="ORF">QWE_00240</name>
</gene>
<comment type="subcellular location">
    <subcellularLocation>
        <location evidence="1">Membrane</location>
        <topology evidence="1">Single-pass membrane protein</topology>
    </subcellularLocation>
</comment>
<name>K2QK56_9HYPH</name>
<dbReference type="Pfam" id="PF03743">
    <property type="entry name" value="TrbI"/>
    <property type="match status" value="1"/>
</dbReference>
<evidence type="ECO:0000313" key="9">
    <source>
        <dbReference type="Proteomes" id="UP000007123"/>
    </source>
</evidence>
<keyword evidence="5 7" id="KW-0472">Membrane</keyword>
<protein>
    <submittedName>
        <fullName evidence="8">Conjugal transfer protein TrbI</fullName>
    </submittedName>
</protein>
<evidence type="ECO:0000313" key="8">
    <source>
        <dbReference type="EMBL" id="EKF61586.1"/>
    </source>
</evidence>
<proteinExistence type="inferred from homology"/>
<dbReference type="PATRIC" id="fig|1156935.5.peg.47"/>
<evidence type="ECO:0000256" key="6">
    <source>
        <dbReference type="SAM" id="MobiDB-lite"/>
    </source>
</evidence>
<evidence type="ECO:0000256" key="7">
    <source>
        <dbReference type="SAM" id="Phobius"/>
    </source>
</evidence>
<evidence type="ECO:0000256" key="3">
    <source>
        <dbReference type="ARBA" id="ARBA00022692"/>
    </source>
</evidence>
<evidence type="ECO:0000256" key="1">
    <source>
        <dbReference type="ARBA" id="ARBA00004167"/>
    </source>
</evidence>
<dbReference type="Proteomes" id="UP000007123">
    <property type="component" value="Unassembled WGS sequence"/>
</dbReference>
<dbReference type="RefSeq" id="WP_006724040.1">
    <property type="nucleotide sequence ID" value="NZ_ALJF01000001.1"/>
</dbReference>
<dbReference type="GO" id="GO:0016020">
    <property type="term" value="C:membrane"/>
    <property type="evidence" value="ECO:0007669"/>
    <property type="project" value="UniProtKB-SubCell"/>
</dbReference>
<dbReference type="InterPro" id="IPR042217">
    <property type="entry name" value="T4SS_VirB10/TrbI"/>
</dbReference>
<dbReference type="CDD" id="cd16429">
    <property type="entry name" value="VirB10"/>
    <property type="match status" value="1"/>
</dbReference>
<evidence type="ECO:0000256" key="5">
    <source>
        <dbReference type="ARBA" id="ARBA00023136"/>
    </source>
</evidence>
<feature type="transmembrane region" description="Helical" evidence="7">
    <location>
        <begin position="31"/>
        <end position="51"/>
    </location>
</feature>
<evidence type="ECO:0000256" key="2">
    <source>
        <dbReference type="ARBA" id="ARBA00010265"/>
    </source>
</evidence>
<evidence type="ECO:0000256" key="4">
    <source>
        <dbReference type="ARBA" id="ARBA00022989"/>
    </source>
</evidence>
<dbReference type="eggNOG" id="COG2948">
    <property type="taxonomic scope" value="Bacteria"/>
</dbReference>
<keyword evidence="9" id="KW-1185">Reference proteome</keyword>
<feature type="region of interest" description="Disordered" evidence="6">
    <location>
        <begin position="115"/>
        <end position="137"/>
    </location>
</feature>
<organism evidence="8 9">
    <name type="scientific">Agrobacterium albertimagni AOL15</name>
    <dbReference type="NCBI Taxonomy" id="1156935"/>
    <lineage>
        <taxon>Bacteria</taxon>
        <taxon>Pseudomonadati</taxon>
        <taxon>Pseudomonadota</taxon>
        <taxon>Alphaproteobacteria</taxon>
        <taxon>Hyphomicrobiales</taxon>
        <taxon>Rhizobiaceae</taxon>
        <taxon>Rhizobium/Agrobacterium group</taxon>
        <taxon>Agrobacterium</taxon>
    </lineage>
</organism>
<dbReference type="Gene3D" id="2.40.128.260">
    <property type="entry name" value="Type IV secretion system, VirB10/TraB/TrbI"/>
    <property type="match status" value="1"/>
</dbReference>
<accession>K2QK56</accession>
<dbReference type="NCBIfam" id="NF010405">
    <property type="entry name" value="PRK13831.1"/>
    <property type="match status" value="1"/>
</dbReference>
<keyword evidence="4 7" id="KW-1133">Transmembrane helix</keyword>
<dbReference type="InterPro" id="IPR005498">
    <property type="entry name" value="T4SS_VirB10/TraB/TrbI"/>
</dbReference>
<sequence>MTSGHQILGAPHIVSGGQGSQQGRIRRLNRLPLVFALVLVVLVLATVIFGLSSRGLWRKGSGEVTIDDRGPASTFPENLKRGVGDGVIGENPQPLAAQPPMEAPRVMAAPTLNRPLQAEPKAPTAPTVSRPRPEPDQWRERLQREHEEQILNERHRQTMARLQRADGARASPMRIDTAAVAAVSSQDLTANGRGASAGNEGLNARLIAAAEALGMSGSGQSDQNGQREKQAFLNAGVDTLPNGGVMADPVSPLTLSRGSVIPAVLLTGINADLPGRILAQVSQNVFDSATGQHLLIPQGSRLVGRYDSKVSFGQSRVLVVWTDIVLANGQSLSIGAMAGVDQAGQAGFKDKVDRHLWQSFGSAALIAIIGTGMDLALPDGQGMGSSDPSDAARRSFSETFGRLAERTISKNIGVQPTLTIRPGYRFNILVDRDLLFGGQSLERVRG</sequence>
<dbReference type="AlphaFoldDB" id="K2QK56"/>
<reference evidence="8 9" key="1">
    <citation type="journal article" date="2012" name="J. Bacteriol.">
        <title>Draft Genome Sequence of Agrobacterium albertimagni Strain AOL15.</title>
        <authorList>
            <person name="Trimble W.L."/>
            <person name="Phung le T."/>
            <person name="Meyer F."/>
            <person name="Gilbert J.A."/>
            <person name="Silver S."/>
        </authorList>
    </citation>
    <scope>NUCLEOTIDE SEQUENCE [LARGE SCALE GENOMIC DNA]</scope>
    <source>
        <strain evidence="8 9">AOL15</strain>
    </source>
</reference>